<comment type="caution">
    <text evidence="2">The sequence shown here is derived from an EMBL/GenBank/DDBJ whole genome shotgun (WGS) entry which is preliminary data.</text>
</comment>
<dbReference type="PROSITE" id="PS51186">
    <property type="entry name" value="GNAT"/>
    <property type="match status" value="1"/>
</dbReference>
<name>A0A0V8RS40_9ACTO</name>
<organism evidence="2 3">
    <name type="scientific">Schaalia odontolytica</name>
    <dbReference type="NCBI Taxonomy" id="1660"/>
    <lineage>
        <taxon>Bacteria</taxon>
        <taxon>Bacillati</taxon>
        <taxon>Actinomycetota</taxon>
        <taxon>Actinomycetes</taxon>
        <taxon>Actinomycetales</taxon>
        <taxon>Actinomycetaceae</taxon>
        <taxon>Schaalia</taxon>
    </lineage>
</organism>
<keyword evidence="2" id="KW-0808">Transferase</keyword>
<dbReference type="AlphaFoldDB" id="A0A0V8RS40"/>
<reference evidence="2 3" key="1">
    <citation type="submission" date="2015-10" db="EMBL/GenBank/DDBJ databases">
        <title>Draft Genome of Actinomyces odontolyticus subsp. actinosynbacter strain XH001.</title>
        <authorList>
            <person name="Mclean J.S."/>
            <person name="He X."/>
        </authorList>
    </citation>
    <scope>NUCLEOTIDE SEQUENCE [LARGE SCALE GENOMIC DNA]</scope>
    <source>
        <strain evidence="2 3">XH001</strain>
    </source>
</reference>
<dbReference type="InterPro" id="IPR000182">
    <property type="entry name" value="GNAT_dom"/>
</dbReference>
<dbReference type="Gene3D" id="3.40.630.30">
    <property type="match status" value="1"/>
</dbReference>
<dbReference type="InterPro" id="IPR016181">
    <property type="entry name" value="Acyl_CoA_acyltransferase"/>
</dbReference>
<gene>
    <name evidence="2" type="ORF">APY09_05120</name>
</gene>
<dbReference type="RefSeq" id="WP_034465788.1">
    <property type="nucleotide sequence ID" value="NZ_CP040006.1"/>
</dbReference>
<sequence>MTDLTQIPVPNEGPITDKVKEIYERSFPPEEQIPLPELLNSAQLDQVSFLAWIDPSLPAGEDGAGNVVALTFSFAFPDLFYLGFLAVDGRTRSAGYGSRILTHFRERYGDVPQLLEIEPVVREAGNYQQRVRRLKFYERNGFTVTNMLTHEADQTYRVLARDGIVSPQRLEEALNSVTDDPAYASRVTTV</sequence>
<evidence type="ECO:0000259" key="1">
    <source>
        <dbReference type="PROSITE" id="PS51186"/>
    </source>
</evidence>
<evidence type="ECO:0000313" key="3">
    <source>
        <dbReference type="Proteomes" id="UP000054686"/>
    </source>
</evidence>
<dbReference type="GO" id="GO:0016747">
    <property type="term" value="F:acyltransferase activity, transferring groups other than amino-acyl groups"/>
    <property type="evidence" value="ECO:0007669"/>
    <property type="project" value="InterPro"/>
</dbReference>
<accession>A0A0V8RS40</accession>
<evidence type="ECO:0000313" key="2">
    <source>
        <dbReference type="EMBL" id="KSW10859.1"/>
    </source>
</evidence>
<protein>
    <submittedName>
        <fullName evidence="2">GNAT family acetyltransferase</fullName>
    </submittedName>
</protein>
<dbReference type="Proteomes" id="UP000054686">
    <property type="component" value="Unassembled WGS sequence"/>
</dbReference>
<dbReference type="OrthoDB" id="9127144at2"/>
<proteinExistence type="predicted"/>
<feature type="domain" description="N-acetyltransferase" evidence="1">
    <location>
        <begin position="22"/>
        <end position="162"/>
    </location>
</feature>
<dbReference type="SUPFAM" id="SSF55729">
    <property type="entry name" value="Acyl-CoA N-acyltransferases (Nat)"/>
    <property type="match status" value="1"/>
</dbReference>
<dbReference type="EMBL" id="LLVT01000002">
    <property type="protein sequence ID" value="KSW10859.1"/>
    <property type="molecule type" value="Genomic_DNA"/>
</dbReference>